<protein>
    <submittedName>
        <fullName evidence="3">Carbohydrate binding family 9 domain-containing protein</fullName>
    </submittedName>
</protein>
<dbReference type="RefSeq" id="WP_212215393.1">
    <property type="nucleotide sequence ID" value="NZ_JAGUCO010000004.1"/>
</dbReference>
<sequence>MTRLLLPIILVFTFISLHAQNKKTVECYAIDQPLKIDGILDESCYQNAFPAKDFVQLQPYNGKPSYQPSEVYFFYDQNAIYLGAMLYDSSPDSIYNFLSERDNIGMSDYFGVYFDPYNEGQLAYGFFITPAGVQTDIKAIKTSYDYEDGNWDAVWQSETTITDKGWTIEMRIPYSALRFPLTEVHTWGLNMFRNIRRYNSNNSWNFIDRNVNGFIHQQGSLTGIKNIKPPVRLSFSPYLATYVEHNESSEETSFIYRGGLDLKYGINESYTLDMMLIPDFGQIQSDDKQLNLSPYELYYQERRQFFTEGVELFNRGDVFYSRRIGGYPKFSSEANDNLKENEIIDEMPSETQLVNATKISGRNKKGFAIGFLNAMSLNSYATVKDTNTNSTRDILVQPFTNYNVSVIDQSLKNNSYISLINTNMTVANHPFMANVTATEFQFRDKSLTYALSGQAGISHRGEEDKETGWFTSWELSKNRGKWQYGIEQDIYSDDYNPNDMGYLQRNNRFDSEAYLLFQQVEPFSIFRQMFTRTWYEQNRVIEPWDLNNHEAGIYTEWQFMNNYGFEARFTYVSNDRNYNEPRVDGRYFFKPETINYNFFAHTDWTKKISGYAYYGEYKRPVRDQKGNWFGIGLGCQLGQKLNCDFEMNYEGEDNDYGFVSKNESEDSIHFARRNVGTIENVIQLSYTFNNELSLRLRGRHYWSGVENKEFYLLQNDGTLQPDAEYDESHDFNFNAFNIDMVLRWVFAPGSEMTLGWKNAIFNQGDISEEHYGKNIDILWKSPQTNTISLRVLYYIDYNNLFNKHI</sequence>
<dbReference type="SUPFAM" id="SSF49344">
    <property type="entry name" value="CBD9-like"/>
    <property type="match status" value="1"/>
</dbReference>
<accession>A0ABS5JTF4</accession>
<proteinExistence type="predicted"/>
<evidence type="ECO:0000256" key="1">
    <source>
        <dbReference type="SAM" id="SignalP"/>
    </source>
</evidence>
<evidence type="ECO:0000313" key="4">
    <source>
        <dbReference type="Proteomes" id="UP000708576"/>
    </source>
</evidence>
<dbReference type="Gene3D" id="2.60.40.1190">
    <property type="match status" value="1"/>
</dbReference>
<organism evidence="3 4">
    <name type="scientific">Carboxylicivirga linearis</name>
    <dbReference type="NCBI Taxonomy" id="1628157"/>
    <lineage>
        <taxon>Bacteria</taxon>
        <taxon>Pseudomonadati</taxon>
        <taxon>Bacteroidota</taxon>
        <taxon>Bacteroidia</taxon>
        <taxon>Marinilabiliales</taxon>
        <taxon>Marinilabiliaceae</taxon>
        <taxon>Carboxylicivirga</taxon>
    </lineage>
</organism>
<dbReference type="Pfam" id="PF19313">
    <property type="entry name" value="DUF5916"/>
    <property type="match status" value="1"/>
</dbReference>
<dbReference type="EMBL" id="JAGUCO010000004">
    <property type="protein sequence ID" value="MBS2098147.1"/>
    <property type="molecule type" value="Genomic_DNA"/>
</dbReference>
<comment type="caution">
    <text evidence="3">The sequence shown here is derived from an EMBL/GenBank/DDBJ whole genome shotgun (WGS) entry which is preliminary data.</text>
</comment>
<keyword evidence="4" id="KW-1185">Reference proteome</keyword>
<reference evidence="3 4" key="1">
    <citation type="journal article" date="2015" name="Int. J. Syst. Evol. Microbiol.">
        <title>Carboxylicivirga linearis sp. nov., isolated from a sea cucumber culture pond.</title>
        <authorList>
            <person name="Wang F.Q."/>
            <person name="Zhou Y.X."/>
            <person name="Lin X.Z."/>
            <person name="Chen G.J."/>
            <person name="Du Z.J."/>
        </authorList>
    </citation>
    <scope>NUCLEOTIDE SEQUENCE [LARGE SCALE GENOMIC DNA]</scope>
    <source>
        <strain evidence="3 4">FB218</strain>
    </source>
</reference>
<gene>
    <name evidence="3" type="ORF">KEM10_07625</name>
</gene>
<feature type="signal peptide" evidence="1">
    <location>
        <begin position="1"/>
        <end position="19"/>
    </location>
</feature>
<name>A0ABS5JTF4_9BACT</name>
<feature type="domain" description="DUF5916" evidence="2">
    <location>
        <begin position="229"/>
        <end position="802"/>
    </location>
</feature>
<keyword evidence="1" id="KW-0732">Signal</keyword>
<dbReference type="Proteomes" id="UP000708576">
    <property type="component" value="Unassembled WGS sequence"/>
</dbReference>
<feature type="chain" id="PRO_5046817913" evidence="1">
    <location>
        <begin position="20"/>
        <end position="805"/>
    </location>
</feature>
<evidence type="ECO:0000313" key="3">
    <source>
        <dbReference type="EMBL" id="MBS2098147.1"/>
    </source>
</evidence>
<dbReference type="CDD" id="cd09618">
    <property type="entry name" value="CBM9_like_2"/>
    <property type="match status" value="1"/>
</dbReference>
<dbReference type="InterPro" id="IPR045670">
    <property type="entry name" value="DUF5916"/>
</dbReference>
<evidence type="ECO:0000259" key="2">
    <source>
        <dbReference type="Pfam" id="PF19313"/>
    </source>
</evidence>